<feature type="compositionally biased region" description="Polar residues" evidence="1">
    <location>
        <begin position="376"/>
        <end position="404"/>
    </location>
</feature>
<proteinExistence type="predicted"/>
<dbReference type="AlphaFoldDB" id="A0A8G1RRF3"/>
<feature type="compositionally biased region" description="Basic and acidic residues" evidence="1">
    <location>
        <begin position="594"/>
        <end position="606"/>
    </location>
</feature>
<feature type="region of interest" description="Disordered" evidence="1">
    <location>
        <begin position="1"/>
        <end position="21"/>
    </location>
</feature>
<dbReference type="Pfam" id="PF10263">
    <property type="entry name" value="SprT-like"/>
    <property type="match status" value="1"/>
</dbReference>
<dbReference type="Proteomes" id="UP000249789">
    <property type="component" value="Unassembled WGS sequence"/>
</dbReference>
<dbReference type="SMART" id="SM00731">
    <property type="entry name" value="SprT"/>
    <property type="match status" value="1"/>
</dbReference>
<dbReference type="InterPro" id="IPR035240">
    <property type="entry name" value="SprT_Zn_ribbon"/>
</dbReference>
<feature type="compositionally biased region" description="Basic and acidic residues" evidence="1">
    <location>
        <begin position="513"/>
        <end position="528"/>
    </location>
</feature>
<feature type="region of interest" description="Disordered" evidence="1">
    <location>
        <begin position="489"/>
        <end position="528"/>
    </location>
</feature>
<dbReference type="PANTHER" id="PTHR23099:SF0">
    <property type="entry name" value="GERM CELL NUCLEAR ACIDIC PROTEIN"/>
    <property type="match status" value="1"/>
</dbReference>
<feature type="compositionally biased region" description="Basic and acidic residues" evidence="1">
    <location>
        <begin position="302"/>
        <end position="314"/>
    </location>
</feature>
<feature type="region of interest" description="Disordered" evidence="1">
    <location>
        <begin position="578"/>
        <end position="608"/>
    </location>
</feature>
<evidence type="ECO:0000313" key="3">
    <source>
        <dbReference type="EMBL" id="RAK76166.1"/>
    </source>
</evidence>
<feature type="domain" description="SprT-like" evidence="2">
    <location>
        <begin position="543"/>
        <end position="728"/>
    </location>
</feature>
<name>A0A8G1RRF3_9EURO</name>
<dbReference type="VEuPathDB" id="FungiDB:BO72DRAFT_431647"/>
<dbReference type="RefSeq" id="XP_040800176.1">
    <property type="nucleotide sequence ID" value="XM_040943139.1"/>
</dbReference>
<organism evidence="3 4">
    <name type="scientific">Aspergillus fijiensis CBS 313.89</name>
    <dbReference type="NCBI Taxonomy" id="1448319"/>
    <lineage>
        <taxon>Eukaryota</taxon>
        <taxon>Fungi</taxon>
        <taxon>Dikarya</taxon>
        <taxon>Ascomycota</taxon>
        <taxon>Pezizomycotina</taxon>
        <taxon>Eurotiomycetes</taxon>
        <taxon>Eurotiomycetidae</taxon>
        <taxon>Eurotiales</taxon>
        <taxon>Aspergillaceae</taxon>
        <taxon>Aspergillus</taxon>
    </lineage>
</organism>
<feature type="compositionally biased region" description="Low complexity" evidence="1">
    <location>
        <begin position="405"/>
        <end position="422"/>
    </location>
</feature>
<dbReference type="PANTHER" id="PTHR23099">
    <property type="entry name" value="TRANSCRIPTIONAL REGULATOR"/>
    <property type="match status" value="1"/>
</dbReference>
<accession>A0A8G1RRF3</accession>
<feature type="compositionally biased region" description="Polar residues" evidence="1">
    <location>
        <begin position="54"/>
        <end position="70"/>
    </location>
</feature>
<gene>
    <name evidence="3" type="ORF">BO72DRAFT_431647</name>
</gene>
<evidence type="ECO:0000313" key="4">
    <source>
        <dbReference type="Proteomes" id="UP000249789"/>
    </source>
</evidence>
<feature type="compositionally biased region" description="Acidic residues" evidence="1">
    <location>
        <begin position="234"/>
        <end position="250"/>
    </location>
</feature>
<dbReference type="GeneID" id="63860472"/>
<feature type="compositionally biased region" description="Low complexity" evidence="1">
    <location>
        <begin position="187"/>
        <end position="202"/>
    </location>
</feature>
<feature type="compositionally biased region" description="Polar residues" evidence="1">
    <location>
        <begin position="113"/>
        <end position="128"/>
    </location>
</feature>
<feature type="compositionally biased region" description="Basic and acidic residues" evidence="1">
    <location>
        <begin position="161"/>
        <end position="185"/>
    </location>
</feature>
<reference evidence="3 4" key="1">
    <citation type="submission" date="2018-02" db="EMBL/GenBank/DDBJ databases">
        <title>The genomes of Aspergillus section Nigri reveals drivers in fungal speciation.</title>
        <authorList>
            <consortium name="DOE Joint Genome Institute"/>
            <person name="Vesth T.C."/>
            <person name="Nybo J."/>
            <person name="Theobald S."/>
            <person name="Brandl J."/>
            <person name="Frisvad J.C."/>
            <person name="Nielsen K.F."/>
            <person name="Lyhne E.K."/>
            <person name="Kogle M.E."/>
            <person name="Kuo A."/>
            <person name="Riley R."/>
            <person name="Clum A."/>
            <person name="Nolan M."/>
            <person name="Lipzen A."/>
            <person name="Salamov A."/>
            <person name="Henrissat B."/>
            <person name="Wiebenga A."/>
            <person name="De vries R.P."/>
            <person name="Grigoriev I.V."/>
            <person name="Mortensen U.H."/>
            <person name="Andersen M.R."/>
            <person name="Baker S.E."/>
        </authorList>
    </citation>
    <scope>NUCLEOTIDE SEQUENCE [LARGE SCALE GENOMIC DNA]</scope>
    <source>
        <strain evidence="3 4">CBS 313.89</strain>
    </source>
</reference>
<feature type="region of interest" description="Disordered" evidence="1">
    <location>
        <begin position="54"/>
        <end position="327"/>
    </location>
</feature>
<feature type="compositionally biased region" description="Basic residues" evidence="1">
    <location>
        <begin position="291"/>
        <end position="301"/>
    </location>
</feature>
<dbReference type="InterPro" id="IPR006640">
    <property type="entry name" value="SprT-like_domain"/>
</dbReference>
<dbReference type="EMBL" id="KZ824651">
    <property type="protein sequence ID" value="RAK76166.1"/>
    <property type="molecule type" value="Genomic_DNA"/>
</dbReference>
<dbReference type="OrthoDB" id="20772at2759"/>
<evidence type="ECO:0000256" key="1">
    <source>
        <dbReference type="SAM" id="MobiDB-lite"/>
    </source>
</evidence>
<feature type="region of interest" description="Disordered" evidence="1">
    <location>
        <begin position="370"/>
        <end position="446"/>
    </location>
</feature>
<dbReference type="Pfam" id="PF17283">
    <property type="entry name" value="Zn_ribbon_SprT"/>
    <property type="match status" value="1"/>
</dbReference>
<sequence>MARLNPNSPIKPAVFRPQAKPRITQTVVREVSQYASSSASEAEDEAQQQWTVTTLKGQTKGDSVKTTTTIIEKPPQQLQQQKQQQRVRHQRTGTVSSGIFDIFSDSDGGFSETEYSSARSSTRSLCETRTTDPLRLSQINSLSAAPLSQPPPSPRRSRSTRKPETYNYDKENDPIEHEHGQDRDVPPLSRNPSDASSSSSRSPMRRPADTRPTPGRGMSNTRRLLTGYRRPEPESADEKEESEEDNDADSMADFIVSDNEDPSYHNTSEDETEEEEFEKPAQPSPSPPRTTTRKRLFRGRRPGCEEREIKKDLQEDPAAAASDNEVDLKLAPSLPARLTMAAPKLEATPRRLFQEEINLADKLNNLHLENNDPAFQLQQDPFTSGQYDDSPTKRSQANRSIESATGTTTTTKTSTPPSSPSKGRLRSPTKDRLRVHIPPTPHRESADAFWSEEVTNDWVTQHSPCKVDDLLREFDEESDVEVIDVDIMPRGANRGSQPPASPTRKPLSKTALKRAETEKKKAEKAHKQAFDASKAGFAEIFFKTLDDAVNDGQVQKLAATTGGVEIVWSKTLQTTAGRATWKRVTPGKQQQQQRESDLSGSDKDTPTKAAKHYVKIELADRIIDSEERIIKTVAHEYCHLANYMISDVHDNPHGESFKAWGRKCIEALQDHPVYGGGRIEISTKHNYKIDYKYVWSCVDCGQTYGRHSKSINPVRSRCGRCHGLLQQIKPKPRSVSPRKKQQLSLLPNARGLLAEVAKVMDGVAAVTTLDDSD</sequence>
<feature type="compositionally biased region" description="Low complexity" evidence="1">
    <location>
        <begin position="96"/>
        <end position="111"/>
    </location>
</feature>
<protein>
    <recommendedName>
        <fullName evidence="2">SprT-like domain-containing protein</fullName>
    </recommendedName>
</protein>
<evidence type="ECO:0000259" key="2">
    <source>
        <dbReference type="SMART" id="SM00731"/>
    </source>
</evidence>
<keyword evidence="4" id="KW-1185">Reference proteome</keyword>
<dbReference type="GO" id="GO:0005634">
    <property type="term" value="C:nucleus"/>
    <property type="evidence" value="ECO:0007669"/>
    <property type="project" value="TreeGrafter"/>
</dbReference>
<dbReference type="GO" id="GO:0006950">
    <property type="term" value="P:response to stress"/>
    <property type="evidence" value="ECO:0007669"/>
    <property type="project" value="UniProtKB-ARBA"/>
</dbReference>